<sequence length="436" mass="51882">MEITKKYFFDSSEENTYINLKELQIDLDEEVDKIQVGSSSDLISHYNDYDHIKYLDKIYLNRKKIVYELKKIPQHEQKSNAWLKQRSVCLTATAVATALDEDPYKYPIELLFEKTNKGKPFIENENVHHGKKYEIIGNMYYSFRNNINIGEYGLIQHHTHNFIGASPDGICEKDTQCGMKLSKLIGRLLEIKFPKKRKINTSGELDGDICPHYYFVQVQTQLFVTQLDECDFLQCEIEEYETWDDFIKDSHQNIPGLSKATNLEKGCLIQLLPRKMINNESTQMCLYNSKYLYQPKLHMTINELEKWIAMEIINFPKNELSQNYMIDKIIYWRLKKVSCHLIKADINWMESKISHLKQFWEYILFYRKNSDKLNKLVSFVEEIGIKETAIIFKKIHSDYMKINPKSSYKSLFQKESEWRIKYNIEKAKYANKFRRK</sequence>
<organism evidence="2">
    <name type="scientific">viral metagenome</name>
    <dbReference type="NCBI Taxonomy" id="1070528"/>
    <lineage>
        <taxon>unclassified sequences</taxon>
        <taxon>metagenomes</taxon>
        <taxon>organismal metagenomes</taxon>
    </lineage>
</organism>
<reference evidence="2" key="1">
    <citation type="journal article" date="2020" name="Nature">
        <title>Giant virus diversity and host interactions through global metagenomics.</title>
        <authorList>
            <person name="Schulz F."/>
            <person name="Roux S."/>
            <person name="Paez-Espino D."/>
            <person name="Jungbluth S."/>
            <person name="Walsh D.A."/>
            <person name="Denef V.J."/>
            <person name="McMahon K.D."/>
            <person name="Konstantinidis K.T."/>
            <person name="Eloe-Fadrosh E.A."/>
            <person name="Kyrpides N.C."/>
            <person name="Woyke T."/>
        </authorList>
    </citation>
    <scope>NUCLEOTIDE SEQUENCE</scope>
    <source>
        <strain evidence="2">GVMAG-S-1014582-52</strain>
    </source>
</reference>
<dbReference type="EMBL" id="MN740556">
    <property type="protein sequence ID" value="QHU33224.1"/>
    <property type="molecule type" value="Genomic_DNA"/>
</dbReference>
<dbReference type="InterPro" id="IPR011335">
    <property type="entry name" value="Restrct_endonuc-II-like"/>
</dbReference>
<name>A0A6C0LUI0_9ZZZZ</name>
<feature type="domain" description="YqaJ viral recombinase" evidence="1">
    <location>
        <begin position="82"/>
        <end position="226"/>
    </location>
</feature>
<dbReference type="NCBIfam" id="TIGR03033">
    <property type="entry name" value="phage_rel_nuc"/>
    <property type="match status" value="1"/>
</dbReference>
<dbReference type="InterPro" id="IPR011604">
    <property type="entry name" value="PDDEXK-like_dom_sf"/>
</dbReference>
<dbReference type="PANTHER" id="PTHR46609:SF6">
    <property type="entry name" value="EXONUCLEASE, PHAGE-TYPE_RECB, C-TERMINAL DOMAIN-CONTAINING PROTEIN-RELATED"/>
    <property type="match status" value="1"/>
</dbReference>
<dbReference type="AlphaFoldDB" id="A0A6C0LUI0"/>
<dbReference type="Gene3D" id="3.90.320.10">
    <property type="match status" value="1"/>
</dbReference>
<dbReference type="InterPro" id="IPR019080">
    <property type="entry name" value="YqaJ_viral_recombinase"/>
</dbReference>
<dbReference type="InterPro" id="IPR051703">
    <property type="entry name" value="NF-kappa-B_Signaling_Reg"/>
</dbReference>
<dbReference type="InterPro" id="IPR017482">
    <property type="entry name" value="Lambda-type_endonuclease"/>
</dbReference>
<evidence type="ECO:0000259" key="1">
    <source>
        <dbReference type="Pfam" id="PF09588"/>
    </source>
</evidence>
<dbReference type="CDD" id="cd22343">
    <property type="entry name" value="PDDEXK_lambda_exonuclease-like"/>
    <property type="match status" value="1"/>
</dbReference>
<accession>A0A6C0LUI0</accession>
<proteinExistence type="predicted"/>
<evidence type="ECO:0000313" key="2">
    <source>
        <dbReference type="EMBL" id="QHU33224.1"/>
    </source>
</evidence>
<dbReference type="SUPFAM" id="SSF52980">
    <property type="entry name" value="Restriction endonuclease-like"/>
    <property type="match status" value="1"/>
</dbReference>
<protein>
    <recommendedName>
        <fullName evidence="1">YqaJ viral recombinase domain-containing protein</fullName>
    </recommendedName>
</protein>
<dbReference type="Pfam" id="PF09588">
    <property type="entry name" value="YqaJ"/>
    <property type="match status" value="1"/>
</dbReference>
<dbReference type="PANTHER" id="PTHR46609">
    <property type="entry name" value="EXONUCLEASE, PHAGE-TYPE/RECB, C-TERMINAL DOMAIN-CONTAINING PROTEIN"/>
    <property type="match status" value="1"/>
</dbReference>